<dbReference type="InterPro" id="IPR050484">
    <property type="entry name" value="Transf_Hexapept/Carb_Anhydrase"/>
</dbReference>
<dbReference type="EMBL" id="QZKI01000077">
    <property type="protein sequence ID" value="RJP69872.1"/>
    <property type="molecule type" value="Genomic_DNA"/>
</dbReference>
<organism evidence="1 2">
    <name type="scientific">Candidatus Abyssobacteria bacterium SURF_17</name>
    <dbReference type="NCBI Taxonomy" id="2093361"/>
    <lineage>
        <taxon>Bacteria</taxon>
        <taxon>Pseudomonadati</taxon>
        <taxon>Candidatus Hydrogenedentota</taxon>
        <taxon>Candidatus Abyssobacteria</taxon>
    </lineage>
</organism>
<reference evidence="1 2" key="1">
    <citation type="journal article" date="2017" name="ISME J.">
        <title>Energy and carbon metabolisms in a deep terrestrial subsurface fluid microbial community.</title>
        <authorList>
            <person name="Momper L."/>
            <person name="Jungbluth S.P."/>
            <person name="Lee M.D."/>
            <person name="Amend J.P."/>
        </authorList>
    </citation>
    <scope>NUCLEOTIDE SEQUENCE [LARGE SCALE GENOMIC DNA]</scope>
    <source>
        <strain evidence="1">SURF_17</strain>
    </source>
</reference>
<comment type="caution">
    <text evidence="1">The sequence shown here is derived from an EMBL/GenBank/DDBJ whole genome shotgun (WGS) entry which is preliminary data.</text>
</comment>
<dbReference type="Pfam" id="PF00132">
    <property type="entry name" value="Hexapep"/>
    <property type="match status" value="2"/>
</dbReference>
<dbReference type="Gene3D" id="2.160.10.10">
    <property type="entry name" value="Hexapeptide repeat proteins"/>
    <property type="match status" value="1"/>
</dbReference>
<accession>A0A419EXU1</accession>
<dbReference type="PANTHER" id="PTHR13061:SF29">
    <property type="entry name" value="GAMMA CARBONIC ANHYDRASE-LIKE 1, MITOCHONDRIAL-RELATED"/>
    <property type="match status" value="1"/>
</dbReference>
<gene>
    <name evidence="1" type="ORF">C4532_10080</name>
</gene>
<protein>
    <submittedName>
        <fullName evidence="1">Gamma carbonic anhydrase family protein</fullName>
    </submittedName>
</protein>
<dbReference type="PANTHER" id="PTHR13061">
    <property type="entry name" value="DYNACTIN SUBUNIT P25"/>
    <property type="match status" value="1"/>
</dbReference>
<dbReference type="AlphaFoldDB" id="A0A419EXU1"/>
<evidence type="ECO:0000313" key="2">
    <source>
        <dbReference type="Proteomes" id="UP000285961"/>
    </source>
</evidence>
<dbReference type="SUPFAM" id="SSF51161">
    <property type="entry name" value="Trimeric LpxA-like enzymes"/>
    <property type="match status" value="1"/>
</dbReference>
<dbReference type="InterPro" id="IPR011004">
    <property type="entry name" value="Trimer_LpxA-like_sf"/>
</dbReference>
<dbReference type="Proteomes" id="UP000285961">
    <property type="component" value="Unassembled WGS sequence"/>
</dbReference>
<name>A0A419EXU1_9BACT</name>
<dbReference type="InterPro" id="IPR001451">
    <property type="entry name" value="Hexapep"/>
</dbReference>
<proteinExistence type="predicted"/>
<sequence>MAIYEFEGKIPVVGEGSFVHPEATLIGGVKIGRNCFIGPGARLRADWCDIEVDDGSNVQDNCIIHARPEFTVRLGPNSHIGHGSVLHGVVLHEHVLVGMNAVIQDFAEIGENCIIGSGCVIAPGMHVPPRKLVVGVPGKIVADVSPEQEQLWTLATHFYQELARRYREGSRLK</sequence>
<evidence type="ECO:0000313" key="1">
    <source>
        <dbReference type="EMBL" id="RJP69872.1"/>
    </source>
</evidence>